<dbReference type="GO" id="GO:0016020">
    <property type="term" value="C:membrane"/>
    <property type="evidence" value="ECO:0007669"/>
    <property type="project" value="UniProtKB-SubCell"/>
</dbReference>
<keyword evidence="2" id="KW-0813">Transport</keyword>
<evidence type="ECO:0000256" key="5">
    <source>
        <dbReference type="ARBA" id="ARBA00023136"/>
    </source>
</evidence>
<dbReference type="Proteomes" id="UP000481288">
    <property type="component" value="Unassembled WGS sequence"/>
</dbReference>
<evidence type="ECO:0000313" key="9">
    <source>
        <dbReference type="Proteomes" id="UP000481288"/>
    </source>
</evidence>
<feature type="transmembrane region" description="Helical" evidence="7">
    <location>
        <begin position="468"/>
        <end position="487"/>
    </location>
</feature>
<feature type="transmembrane region" description="Helical" evidence="7">
    <location>
        <begin position="258"/>
        <end position="278"/>
    </location>
</feature>
<dbReference type="OrthoDB" id="4476201at2759"/>
<evidence type="ECO:0000313" key="8">
    <source>
        <dbReference type="EMBL" id="TVY56397.1"/>
    </source>
</evidence>
<accession>A0A7D8YW05</accession>
<feature type="transmembrane region" description="Helical" evidence="7">
    <location>
        <begin position="401"/>
        <end position="423"/>
    </location>
</feature>
<feature type="transmembrane region" description="Helical" evidence="7">
    <location>
        <begin position="290"/>
        <end position="314"/>
    </location>
</feature>
<evidence type="ECO:0000256" key="1">
    <source>
        <dbReference type="ARBA" id="ARBA00004141"/>
    </source>
</evidence>
<gene>
    <name evidence="8" type="primary">UGA4</name>
    <name evidence="8" type="ORF">LCER1_G004361</name>
</gene>
<keyword evidence="4 7" id="KW-1133">Transmembrane helix</keyword>
<feature type="transmembrane region" description="Helical" evidence="7">
    <location>
        <begin position="90"/>
        <end position="110"/>
    </location>
</feature>
<proteinExistence type="predicted"/>
<feature type="compositionally biased region" description="Basic and acidic residues" evidence="6">
    <location>
        <begin position="546"/>
        <end position="573"/>
    </location>
</feature>
<feature type="transmembrane region" description="Helical" evidence="7">
    <location>
        <begin position="429"/>
        <end position="448"/>
    </location>
</feature>
<sequence length="573" mass="61664">MAATSAIQTDASLHPDLKTIASRQPHSTVPQDEILAGDADAELLAKLGYKQELRRNFTMMEVFGIAFSIMGLLPSIASTLSFSIPAGPVGMVWGWFLASGCIFVVGVAMADLGSAMPTSGGLYWWTHYFASPKTRNALSFLVGYSNTLGLVGGLCSIDYGFALMFCAVIVVSRDGNWEPSNGVVYAVFLCCVLLHGVLASTLSKVMGKLQTVFVAMNLILIAATIIALPVGKKLSSERNDAHYIFAQTENLTTWPTGWAFMLSWLSPIWTIGAFDSCVHISEEAANAAKAVPYGIMMSIGSCWVLGFIIMIVIASCINPDLEAVLGSSFGQPMAQIYFDAVGKQGTLGLMSLLFIVQFLMGLSITVAASRQTWAFSRDGALPFSKFFRPISKKFGYIPLRCVWGCVFLAAILGLLCLIAPAAASALFSLAVAGNNLAWGTPLFCRVVWGQHKFVPGPFYTGDRFSRPIAWAAIIFLVFGIILAMFPVGGPNPDPQSMNYTVVINMAVWGGALAYYFIDARKWFTGPKITVDTLPENMIAAGLEGVDDGRVEPGPKEGDHEKVRGKHDISADSP</sequence>
<feature type="transmembrane region" description="Helical" evidence="7">
    <location>
        <begin position="209"/>
        <end position="230"/>
    </location>
</feature>
<reference evidence="8 9" key="1">
    <citation type="submission" date="2018-05" db="EMBL/GenBank/DDBJ databases">
        <title>Whole genome sequencing for identification of molecular markers to develop diagnostic detection tools for the regulated plant pathogen Lachnellula willkommii.</title>
        <authorList>
            <person name="Giroux E."/>
            <person name="Bilodeau G."/>
        </authorList>
    </citation>
    <scope>NUCLEOTIDE SEQUENCE [LARGE SCALE GENOMIC DNA]</scope>
    <source>
        <strain evidence="8 9">CBS 625.97</strain>
    </source>
</reference>
<dbReference type="PANTHER" id="PTHR45649">
    <property type="entry name" value="AMINO-ACID PERMEASE BAT1"/>
    <property type="match status" value="1"/>
</dbReference>
<dbReference type="GO" id="GO:0022857">
    <property type="term" value="F:transmembrane transporter activity"/>
    <property type="evidence" value="ECO:0007669"/>
    <property type="project" value="InterPro"/>
</dbReference>
<feature type="transmembrane region" description="Helical" evidence="7">
    <location>
        <begin position="62"/>
        <end position="84"/>
    </location>
</feature>
<evidence type="ECO:0000256" key="7">
    <source>
        <dbReference type="SAM" id="Phobius"/>
    </source>
</evidence>
<evidence type="ECO:0000256" key="2">
    <source>
        <dbReference type="ARBA" id="ARBA00022448"/>
    </source>
</evidence>
<evidence type="ECO:0000256" key="6">
    <source>
        <dbReference type="SAM" id="MobiDB-lite"/>
    </source>
</evidence>
<dbReference type="EMBL" id="QGMG01000163">
    <property type="protein sequence ID" value="TVY56397.1"/>
    <property type="molecule type" value="Genomic_DNA"/>
</dbReference>
<dbReference type="InterPro" id="IPR002293">
    <property type="entry name" value="AA/rel_permease1"/>
</dbReference>
<feature type="transmembrane region" description="Helical" evidence="7">
    <location>
        <begin position="347"/>
        <end position="368"/>
    </location>
</feature>
<dbReference type="Gene3D" id="1.20.1740.10">
    <property type="entry name" value="Amino acid/polyamine transporter I"/>
    <property type="match status" value="1"/>
</dbReference>
<evidence type="ECO:0000256" key="3">
    <source>
        <dbReference type="ARBA" id="ARBA00022692"/>
    </source>
</evidence>
<comment type="subcellular location">
    <subcellularLocation>
        <location evidence="1">Membrane</location>
        <topology evidence="1">Multi-pass membrane protein</topology>
    </subcellularLocation>
</comment>
<comment type="caution">
    <text evidence="8">The sequence shown here is derived from an EMBL/GenBank/DDBJ whole genome shotgun (WGS) entry which is preliminary data.</text>
</comment>
<keyword evidence="3 7" id="KW-0812">Transmembrane</keyword>
<dbReference type="PANTHER" id="PTHR45649:SF6">
    <property type="entry name" value="GABA-SPECIFIC PERMEASE"/>
    <property type="match status" value="1"/>
</dbReference>
<dbReference type="PIRSF" id="PIRSF006060">
    <property type="entry name" value="AA_transporter"/>
    <property type="match status" value="1"/>
</dbReference>
<evidence type="ECO:0000256" key="4">
    <source>
        <dbReference type="ARBA" id="ARBA00022989"/>
    </source>
</evidence>
<dbReference type="Pfam" id="PF13520">
    <property type="entry name" value="AA_permease_2"/>
    <property type="match status" value="1"/>
</dbReference>
<keyword evidence="5 7" id="KW-0472">Membrane</keyword>
<organism evidence="8 9">
    <name type="scientific">Lachnellula cervina</name>
    <dbReference type="NCBI Taxonomy" id="1316786"/>
    <lineage>
        <taxon>Eukaryota</taxon>
        <taxon>Fungi</taxon>
        <taxon>Dikarya</taxon>
        <taxon>Ascomycota</taxon>
        <taxon>Pezizomycotina</taxon>
        <taxon>Leotiomycetes</taxon>
        <taxon>Helotiales</taxon>
        <taxon>Lachnaceae</taxon>
        <taxon>Lachnellula</taxon>
    </lineage>
</organism>
<feature type="region of interest" description="Disordered" evidence="6">
    <location>
        <begin position="544"/>
        <end position="573"/>
    </location>
</feature>
<feature type="transmembrane region" description="Helical" evidence="7">
    <location>
        <begin position="148"/>
        <end position="171"/>
    </location>
</feature>
<feature type="transmembrane region" description="Helical" evidence="7">
    <location>
        <begin position="499"/>
        <end position="517"/>
    </location>
</feature>
<keyword evidence="9" id="KW-1185">Reference proteome</keyword>
<feature type="transmembrane region" description="Helical" evidence="7">
    <location>
        <begin position="183"/>
        <end position="202"/>
    </location>
</feature>
<dbReference type="AlphaFoldDB" id="A0A7D8YW05"/>
<protein>
    <submittedName>
        <fullName evidence="8">GABA-specific permease</fullName>
    </submittedName>
</protein>
<name>A0A7D8YW05_9HELO</name>